<sequence length="270" mass="28689">MIETTLEEALAPIADGCMLVVPREVAGVPMAATRALIRRGVKNLHLIALPTSSLQADILIGAGCVATLETSAVSLGELGPAPRFNAAITGGTIVMKDATCPALHAALQAAEKGVPFMPLRGLIGSDVLKYRDDWKVIDSPFGNDDPIVLLPALKPDVALLHAPMADRFGNVWIGRQRELVTMAHAATRTIATVEKIVDNDLLADPLTAAGTLPGFYVETVAVAERGAWPLPLPDHYAADAEHLALYAKMAATAEGFTDYLDRYVHEKRAA</sequence>
<dbReference type="InterPro" id="IPR004165">
    <property type="entry name" value="CoA_trans_fam_I"/>
</dbReference>
<dbReference type="Proteomes" id="UP000254889">
    <property type="component" value="Chromosome"/>
</dbReference>
<dbReference type="SMART" id="SM00882">
    <property type="entry name" value="CoA_trans"/>
    <property type="match status" value="1"/>
</dbReference>
<dbReference type="RefSeq" id="WP_115692327.1">
    <property type="nucleotide sequence ID" value="NZ_CP031417.1"/>
</dbReference>
<reference evidence="1 2" key="1">
    <citation type="submission" date="2018-07" db="EMBL/GenBank/DDBJ databases">
        <authorList>
            <person name="Quirk P.G."/>
            <person name="Krulwich T.A."/>
        </authorList>
    </citation>
    <scope>NUCLEOTIDE SEQUENCE [LARGE SCALE GENOMIC DNA]</scope>
    <source>
        <strain evidence="1 2">CC-BB4</strain>
    </source>
</reference>
<dbReference type="Pfam" id="PF01144">
    <property type="entry name" value="CoA_trans"/>
    <property type="match status" value="1"/>
</dbReference>
<proteinExistence type="predicted"/>
<evidence type="ECO:0000313" key="2">
    <source>
        <dbReference type="Proteomes" id="UP000254889"/>
    </source>
</evidence>
<dbReference type="AlphaFoldDB" id="A0A345ZYF1"/>
<dbReference type="EMBL" id="CP031417">
    <property type="protein sequence ID" value="AXK81948.1"/>
    <property type="molecule type" value="Genomic_DNA"/>
</dbReference>
<dbReference type="Gene3D" id="3.40.1080.10">
    <property type="entry name" value="Glutaconate Coenzyme A-transferase"/>
    <property type="match status" value="1"/>
</dbReference>
<accession>A0A345ZYF1</accession>
<dbReference type="SUPFAM" id="SSF100950">
    <property type="entry name" value="NagB/RpiA/CoA transferase-like"/>
    <property type="match status" value="1"/>
</dbReference>
<dbReference type="KEGG" id="ptaw:DW352_16295"/>
<organism evidence="1 2">
    <name type="scientific">Pseudolabrys taiwanensis</name>
    <dbReference type="NCBI Taxonomy" id="331696"/>
    <lineage>
        <taxon>Bacteria</taxon>
        <taxon>Pseudomonadati</taxon>
        <taxon>Pseudomonadota</taxon>
        <taxon>Alphaproteobacteria</taxon>
        <taxon>Hyphomicrobiales</taxon>
        <taxon>Xanthobacteraceae</taxon>
        <taxon>Pseudolabrys</taxon>
    </lineage>
</organism>
<gene>
    <name evidence="1" type="ORF">DW352_16295</name>
</gene>
<dbReference type="OrthoDB" id="9777193at2"/>
<evidence type="ECO:0000313" key="1">
    <source>
        <dbReference type="EMBL" id="AXK81948.1"/>
    </source>
</evidence>
<dbReference type="InterPro" id="IPR037171">
    <property type="entry name" value="NagB/RpiA_transferase-like"/>
</dbReference>
<dbReference type="GO" id="GO:0008410">
    <property type="term" value="F:CoA-transferase activity"/>
    <property type="evidence" value="ECO:0007669"/>
    <property type="project" value="InterPro"/>
</dbReference>
<keyword evidence="2" id="KW-1185">Reference proteome</keyword>
<dbReference type="Gene3D" id="3.30.30.40">
    <property type="match status" value="1"/>
</dbReference>
<protein>
    <submittedName>
        <fullName evidence="1">CoA synthetase</fullName>
    </submittedName>
</protein>
<name>A0A345ZYF1_9HYPH</name>